<protein>
    <submittedName>
        <fullName evidence="1">Uncharacterized protein</fullName>
    </submittedName>
</protein>
<comment type="caution">
    <text evidence="1">The sequence shown here is derived from an EMBL/GenBank/DDBJ whole genome shotgun (WGS) entry which is preliminary data.</text>
</comment>
<dbReference type="EMBL" id="PNCG01000710">
    <property type="protein sequence ID" value="TMP74511.1"/>
    <property type="molecule type" value="Genomic_DNA"/>
</dbReference>
<accession>A0A5S3YLP9</accession>
<evidence type="ECO:0000313" key="1">
    <source>
        <dbReference type="EMBL" id="TMP74511.1"/>
    </source>
</evidence>
<name>A0A5S3YLP9_9GAMM</name>
<evidence type="ECO:0000313" key="2">
    <source>
        <dbReference type="Proteomes" id="UP000305874"/>
    </source>
</evidence>
<gene>
    <name evidence="1" type="ORF">CWC05_22185</name>
</gene>
<feature type="non-terminal residue" evidence="1">
    <location>
        <position position="72"/>
    </location>
</feature>
<reference evidence="1 2" key="1">
    <citation type="submission" date="2017-12" db="EMBL/GenBank/DDBJ databases">
        <authorList>
            <person name="Paulsen S."/>
            <person name="Gram L.K."/>
        </authorList>
    </citation>
    <scope>NUCLEOTIDE SEQUENCE [LARGE SCALE GENOMIC DNA]</scope>
    <source>
        <strain evidence="1 2">S2897</strain>
    </source>
</reference>
<reference evidence="2" key="2">
    <citation type="submission" date="2019-06" db="EMBL/GenBank/DDBJ databases">
        <title>Co-occurence of chitin degradation, pigmentation and bioactivity in marine Pseudoalteromonas.</title>
        <authorList>
            <person name="Sonnenschein E.C."/>
            <person name="Bech P.K."/>
        </authorList>
    </citation>
    <scope>NUCLEOTIDE SEQUENCE [LARGE SCALE GENOMIC DNA]</scope>
    <source>
        <strain evidence="2">S2897</strain>
    </source>
</reference>
<sequence>MKTCVKSSITWVDARLNLFESKPEGLINMMLDYGLRDSWQILDKYLKKRAEQWELLYITQSHLSWKTSNQLG</sequence>
<dbReference type="AlphaFoldDB" id="A0A5S3YLP9"/>
<dbReference type="Proteomes" id="UP000305874">
    <property type="component" value="Unassembled WGS sequence"/>
</dbReference>
<proteinExistence type="predicted"/>
<organism evidence="1 2">
    <name type="scientific">Pseudoalteromonas ruthenica</name>
    <dbReference type="NCBI Taxonomy" id="151081"/>
    <lineage>
        <taxon>Bacteria</taxon>
        <taxon>Pseudomonadati</taxon>
        <taxon>Pseudomonadota</taxon>
        <taxon>Gammaproteobacteria</taxon>
        <taxon>Alteromonadales</taxon>
        <taxon>Pseudoalteromonadaceae</taxon>
        <taxon>Pseudoalteromonas</taxon>
    </lineage>
</organism>